<proteinExistence type="predicted"/>
<name>A0A8T3BH52_DENNO</name>
<dbReference type="PROSITE" id="PS50878">
    <property type="entry name" value="RT_POL"/>
    <property type="match status" value="1"/>
</dbReference>
<evidence type="ECO:0000256" key="1">
    <source>
        <dbReference type="SAM" id="MobiDB-lite"/>
    </source>
</evidence>
<feature type="region of interest" description="Disordered" evidence="1">
    <location>
        <begin position="131"/>
        <end position="153"/>
    </location>
</feature>
<gene>
    <name evidence="3" type="ORF">KFK09_012346</name>
</gene>
<reference evidence="3" key="1">
    <citation type="journal article" date="2022" name="Front. Genet.">
        <title>Chromosome-Scale Assembly of the Dendrobium nobile Genome Provides Insights Into the Molecular Mechanism of the Biosynthesis of the Medicinal Active Ingredient of Dendrobium.</title>
        <authorList>
            <person name="Xu Q."/>
            <person name="Niu S.-C."/>
            <person name="Li K.-L."/>
            <person name="Zheng P.-J."/>
            <person name="Zhang X.-J."/>
            <person name="Jia Y."/>
            <person name="Liu Y."/>
            <person name="Niu Y.-X."/>
            <person name="Yu L.-H."/>
            <person name="Chen D.-F."/>
            <person name="Zhang G.-Q."/>
        </authorList>
    </citation>
    <scope>NUCLEOTIDE SEQUENCE</scope>
    <source>
        <tissue evidence="3">Leaf</tissue>
    </source>
</reference>
<dbReference type="CDD" id="cd01650">
    <property type="entry name" value="RT_nLTR_like"/>
    <property type="match status" value="1"/>
</dbReference>
<dbReference type="InterPro" id="IPR005135">
    <property type="entry name" value="Endo/exonuclease/phosphatase"/>
</dbReference>
<evidence type="ECO:0000313" key="4">
    <source>
        <dbReference type="Proteomes" id="UP000829196"/>
    </source>
</evidence>
<sequence>MELSAQDFPPLSSPSLMGQPPVLPSGSYAENLSAPAAKTTSFPMSFFSPAPKLSFRANYWDASIWNLSLLGYSIGPRPYYERLLAAMKKIWSIKGISRIASYIGVPISVDSLTANRTRLTFARTPIPDIPVKVPPALPTSSPAKDHPLPNLNFPLDDASCSELPSPSSRLLPTNVPITNMFASLQTEENEPPPQDPPREDDLPDHSLSQTQTSTDCSSSDQHLSSKVKTKSPKETKKGKPKTLIHGTFLAGSAPSIQVSVVYASNNVIDRQKLWDDLRNVAPPLDHPWIIMGDFNCYRFDYEKAGGNPPSQSSLGELNKCIFYCGVQDLASVGLFYTWFNQRIDMPIHIKLDRILLNSFWDEVILAFSRPLDRSPISDFYQSLRILKNALKGKNWSSSNFLSKAILDVKNSQSRCLYDLQSNPLCQDLNSTLKGINKQLAFLQSAWSSWMSQCAKAYWLTKEEDDMGFLFAKIKVRKNRNILREITTEQGYFSSQSAMAEAIINHFSSLFNSPNTVVWDVDSIPVGKLVPTEMQSFLLAPVTDVEIKKVVFSGKTDAAPGPDGFSFEFYRKTWHLPISLCNVFYKVVAKLLANKLKEVLPLIIHDNQVGFIAKRCSSDDIILAADLLREFKVGSNLFCAKLNIWKAFDSLSRDFLLHRLRMKGFPEPFIKWIKGCISDVYFSVCINGSLEGFFKSSSGLRQGCPLSPLLFCIAMDGLSCCLQPNLFKGISCNGMTVNHLLYADDLLVFGKAEEDNVLILLNALNCFAKASNLCVNPTKSSILFAKDVNSSYIITDLLGIHQSSSFLTYLGLLISPSRLKFSHFQPLLSRVSALLAGWKVKFLSFAGRLQFLKFTIANTIAYWIRGAIIPKSCAIYSDARLSFANVGNFIINDGWFLPDFLPPDVKEAILDIHIMKKPALMWEGSCIPSFKQFTNHFYSSLENVQWHDFIWHKRSSLKFACFTWMALIGKLKCADILIRKGINVIADCAFCKSHRESHHHLFFECDFTFTVLVLVLPLFQSFLLRPNLLMAVEFLDSSIIFASFEKNLCFSIMACTVYHIWRERNNRRFSNAWQSPVTVADGIKAIIRKKVKSWKNVDQLKQIYSSIF</sequence>
<dbReference type="GO" id="GO:0003824">
    <property type="term" value="F:catalytic activity"/>
    <property type="evidence" value="ECO:0007669"/>
    <property type="project" value="InterPro"/>
</dbReference>
<evidence type="ECO:0000313" key="3">
    <source>
        <dbReference type="EMBL" id="KAI0511714.1"/>
    </source>
</evidence>
<accession>A0A8T3BH52</accession>
<dbReference type="Pfam" id="PF00078">
    <property type="entry name" value="RVT_1"/>
    <property type="match status" value="1"/>
</dbReference>
<dbReference type="SUPFAM" id="SSF56672">
    <property type="entry name" value="DNA/RNA polymerases"/>
    <property type="match status" value="1"/>
</dbReference>
<dbReference type="Pfam" id="PF03372">
    <property type="entry name" value="Exo_endo_phos"/>
    <property type="match status" value="1"/>
</dbReference>
<dbReference type="InterPro" id="IPR000477">
    <property type="entry name" value="RT_dom"/>
</dbReference>
<dbReference type="PANTHER" id="PTHR33116:SF78">
    <property type="entry name" value="OS12G0587133 PROTEIN"/>
    <property type="match status" value="1"/>
</dbReference>
<dbReference type="InterPro" id="IPR043502">
    <property type="entry name" value="DNA/RNA_pol_sf"/>
</dbReference>
<feature type="region of interest" description="Disordered" evidence="1">
    <location>
        <begin position="186"/>
        <end position="242"/>
    </location>
</feature>
<dbReference type="Proteomes" id="UP000829196">
    <property type="component" value="Unassembled WGS sequence"/>
</dbReference>
<feature type="compositionally biased region" description="Low complexity" evidence="1">
    <location>
        <begin position="206"/>
        <end position="224"/>
    </location>
</feature>
<dbReference type="InterPro" id="IPR026960">
    <property type="entry name" value="RVT-Znf"/>
</dbReference>
<keyword evidence="4" id="KW-1185">Reference proteome</keyword>
<dbReference type="AlphaFoldDB" id="A0A8T3BH52"/>
<evidence type="ECO:0000259" key="2">
    <source>
        <dbReference type="PROSITE" id="PS50878"/>
    </source>
</evidence>
<feature type="domain" description="Reverse transcriptase" evidence="2">
    <location>
        <begin position="539"/>
        <end position="813"/>
    </location>
</feature>
<comment type="caution">
    <text evidence="3">The sequence shown here is derived from an EMBL/GenBank/DDBJ whole genome shotgun (WGS) entry which is preliminary data.</text>
</comment>
<dbReference type="SMR" id="A0A8T3BH52"/>
<protein>
    <recommendedName>
        <fullName evidence="2">Reverse transcriptase domain-containing protein</fullName>
    </recommendedName>
</protein>
<dbReference type="OrthoDB" id="1938625at2759"/>
<organism evidence="3 4">
    <name type="scientific">Dendrobium nobile</name>
    <name type="common">Orchid</name>
    <dbReference type="NCBI Taxonomy" id="94219"/>
    <lineage>
        <taxon>Eukaryota</taxon>
        <taxon>Viridiplantae</taxon>
        <taxon>Streptophyta</taxon>
        <taxon>Embryophyta</taxon>
        <taxon>Tracheophyta</taxon>
        <taxon>Spermatophyta</taxon>
        <taxon>Magnoliopsida</taxon>
        <taxon>Liliopsida</taxon>
        <taxon>Asparagales</taxon>
        <taxon>Orchidaceae</taxon>
        <taxon>Epidendroideae</taxon>
        <taxon>Malaxideae</taxon>
        <taxon>Dendrobiinae</taxon>
        <taxon>Dendrobium</taxon>
    </lineage>
</organism>
<dbReference type="InterPro" id="IPR036691">
    <property type="entry name" value="Endo/exonu/phosph_ase_sf"/>
</dbReference>
<dbReference type="Gene3D" id="3.60.10.10">
    <property type="entry name" value="Endonuclease/exonuclease/phosphatase"/>
    <property type="match status" value="1"/>
</dbReference>
<dbReference type="EMBL" id="JAGYWB010000009">
    <property type="protein sequence ID" value="KAI0511714.1"/>
    <property type="molecule type" value="Genomic_DNA"/>
</dbReference>
<dbReference type="SUPFAM" id="SSF56219">
    <property type="entry name" value="DNase I-like"/>
    <property type="match status" value="1"/>
</dbReference>
<dbReference type="Pfam" id="PF13966">
    <property type="entry name" value="zf-RVT"/>
    <property type="match status" value="1"/>
</dbReference>
<dbReference type="PANTHER" id="PTHR33116">
    <property type="entry name" value="REVERSE TRANSCRIPTASE ZINC-BINDING DOMAIN-CONTAINING PROTEIN-RELATED-RELATED"/>
    <property type="match status" value="1"/>
</dbReference>